<evidence type="ECO:0000256" key="12">
    <source>
        <dbReference type="PIRSR" id="PIRSR602401-1"/>
    </source>
</evidence>
<keyword evidence="14" id="KW-0472">Membrane</keyword>
<dbReference type="PANTHER" id="PTHR24291">
    <property type="entry name" value="CYTOCHROME P450 FAMILY 4"/>
    <property type="match status" value="1"/>
</dbReference>
<evidence type="ECO:0000256" key="4">
    <source>
        <dbReference type="ARBA" id="ARBA00010617"/>
    </source>
</evidence>
<dbReference type="PANTHER" id="PTHR24291:SF187">
    <property type="entry name" value="CYTOCHROME P450 4AE1-RELATED"/>
    <property type="match status" value="1"/>
</dbReference>
<evidence type="ECO:0000256" key="10">
    <source>
        <dbReference type="ARBA" id="ARBA00023004"/>
    </source>
</evidence>
<dbReference type="Gene3D" id="1.10.630.10">
    <property type="entry name" value="Cytochrome P450"/>
    <property type="match status" value="1"/>
</dbReference>
<dbReference type="GO" id="GO:0016705">
    <property type="term" value="F:oxidoreductase activity, acting on paired donors, with incorporation or reduction of molecular oxygen"/>
    <property type="evidence" value="ECO:0007669"/>
    <property type="project" value="InterPro"/>
</dbReference>
<dbReference type="GO" id="GO:0020037">
    <property type="term" value="F:heme binding"/>
    <property type="evidence" value="ECO:0007669"/>
    <property type="project" value="InterPro"/>
</dbReference>
<keyword evidence="7" id="KW-0256">Endoplasmic reticulum</keyword>
<dbReference type="GO" id="GO:0004497">
    <property type="term" value="F:monooxygenase activity"/>
    <property type="evidence" value="ECO:0007669"/>
    <property type="project" value="UniProtKB-KW"/>
</dbReference>
<dbReference type="PRINTS" id="PR00385">
    <property type="entry name" value="P450"/>
</dbReference>
<evidence type="ECO:0000313" key="16">
    <source>
        <dbReference type="Proteomes" id="UP000076407"/>
    </source>
</evidence>
<evidence type="ECO:0000256" key="2">
    <source>
        <dbReference type="ARBA" id="ARBA00004174"/>
    </source>
</evidence>
<keyword evidence="5 12" id="KW-0349">Heme</keyword>
<keyword evidence="6 12" id="KW-0479">Metal-binding</keyword>
<evidence type="ECO:0000256" key="13">
    <source>
        <dbReference type="RuleBase" id="RU000461"/>
    </source>
</evidence>
<dbReference type="PROSITE" id="PS00086">
    <property type="entry name" value="CYTOCHROME_P450"/>
    <property type="match status" value="1"/>
</dbReference>
<dbReference type="AlphaFoldDB" id="A0A182XUE0"/>
<evidence type="ECO:0000256" key="11">
    <source>
        <dbReference type="ARBA" id="ARBA00023033"/>
    </source>
</evidence>
<evidence type="ECO:0000256" key="3">
    <source>
        <dbReference type="ARBA" id="ARBA00004406"/>
    </source>
</evidence>
<evidence type="ECO:0000256" key="7">
    <source>
        <dbReference type="ARBA" id="ARBA00022824"/>
    </source>
</evidence>
<keyword evidence="11 13" id="KW-0503">Monooxygenase</keyword>
<feature type="binding site" description="axial binding residue" evidence="12">
    <location>
        <position position="469"/>
    </location>
    <ligand>
        <name>heme</name>
        <dbReference type="ChEBI" id="CHEBI:30413"/>
    </ligand>
    <ligandPart>
        <name>Fe</name>
        <dbReference type="ChEBI" id="CHEBI:18248"/>
    </ligandPart>
</feature>
<dbReference type="SUPFAM" id="SSF48264">
    <property type="entry name" value="Cytochrome P450"/>
    <property type="match status" value="1"/>
</dbReference>
<evidence type="ECO:0000256" key="8">
    <source>
        <dbReference type="ARBA" id="ARBA00022848"/>
    </source>
</evidence>
<comment type="similarity">
    <text evidence="4 13">Belongs to the cytochrome P450 family.</text>
</comment>
<dbReference type="Pfam" id="PF00067">
    <property type="entry name" value="p450"/>
    <property type="match status" value="1"/>
</dbReference>
<dbReference type="Proteomes" id="UP000076407">
    <property type="component" value="Unassembled WGS sequence"/>
</dbReference>
<keyword evidence="8" id="KW-0492">Microsome</keyword>
<dbReference type="InterPro" id="IPR036396">
    <property type="entry name" value="Cyt_P450_sf"/>
</dbReference>
<evidence type="ECO:0000256" key="9">
    <source>
        <dbReference type="ARBA" id="ARBA00023002"/>
    </source>
</evidence>
<name>A0A182XUE0_ANOQN</name>
<keyword evidence="9 13" id="KW-0560">Oxidoreductase</keyword>
<dbReference type="InterPro" id="IPR001128">
    <property type="entry name" value="Cyt_P450"/>
</dbReference>
<keyword evidence="14" id="KW-1133">Transmembrane helix</keyword>
<dbReference type="CDD" id="cd20628">
    <property type="entry name" value="CYP4"/>
    <property type="match status" value="1"/>
</dbReference>
<organism evidence="15 16">
    <name type="scientific">Anopheles quadriannulatus</name>
    <name type="common">Mosquito</name>
    <dbReference type="NCBI Taxonomy" id="34691"/>
    <lineage>
        <taxon>Eukaryota</taxon>
        <taxon>Metazoa</taxon>
        <taxon>Ecdysozoa</taxon>
        <taxon>Arthropoda</taxon>
        <taxon>Hexapoda</taxon>
        <taxon>Insecta</taxon>
        <taxon>Pterygota</taxon>
        <taxon>Neoptera</taxon>
        <taxon>Endopterygota</taxon>
        <taxon>Diptera</taxon>
        <taxon>Nematocera</taxon>
        <taxon>Culicoidea</taxon>
        <taxon>Culicidae</taxon>
        <taxon>Anophelinae</taxon>
        <taxon>Anopheles</taxon>
    </lineage>
</organism>
<dbReference type="STRING" id="34691.A0A182XUE0"/>
<dbReference type="PRINTS" id="PR00463">
    <property type="entry name" value="EP450I"/>
</dbReference>
<keyword evidence="10 12" id="KW-0408">Iron</keyword>
<dbReference type="GO" id="GO:0005789">
    <property type="term" value="C:endoplasmic reticulum membrane"/>
    <property type="evidence" value="ECO:0007669"/>
    <property type="project" value="UniProtKB-SubCell"/>
</dbReference>
<sequence length="523" mass="59428">MHKCGSVQMHISVCLAMAVSVLLLFLLATVLLLSALYITQKVVRNRYRAVALLKQLPNFRALPSVPLLGSAHLFLDTTPDGTLRTIVDCHQRYGRNLLLQELGNEFKLLTCDPRVIEQVLQAKTIVKSNFYRFLLPWIGLSSVVVSGPRWHNRRKVINPGFHYRMLQGFLPTMEAQAAVLVAKLAPHAGGPAIDVYEPLRCMAMDIICETAMGVRLECQSNPAVPFFKDCEELLDLIYKRIFNPLLTSDLVYACTRAGRRANATIRALHQFTHSVIRERVRQMQAVLPNSQQPAPEESQEQQQRSTFLDLLLQTRLAGDELLSDDDIRGEVNTFMFAGHETITSCLSFTLYYLSRYPDVQQRLYEEIETMARAPELTYGALMELKYTELVIRETLRLNPSVPMIGRMAAGDMEIDGVTIPTGTEVMLNIYVMQNDPQYYPDADQFRPERFLQEPPPYSYLPFSTGVRSCIGQRFAMLEMKTVLVRLLSRFRFVPCGEENALQVKANLTLKPYDGAFVKLVDRH</sequence>
<evidence type="ECO:0000313" key="15">
    <source>
        <dbReference type="EnsemblMetazoa" id="AQUA015931-PA"/>
    </source>
</evidence>
<proteinExistence type="inferred from homology"/>
<dbReference type="InterPro" id="IPR002401">
    <property type="entry name" value="Cyt_P450_E_grp-I"/>
</dbReference>
<keyword evidence="16" id="KW-1185">Reference proteome</keyword>
<keyword evidence="14" id="KW-0812">Transmembrane</keyword>
<protein>
    <submittedName>
        <fullName evidence="15">Uncharacterized protein</fullName>
    </submittedName>
</protein>
<accession>A0A182XUE0</accession>
<evidence type="ECO:0000256" key="6">
    <source>
        <dbReference type="ARBA" id="ARBA00022723"/>
    </source>
</evidence>
<dbReference type="InterPro" id="IPR017972">
    <property type="entry name" value="Cyt_P450_CS"/>
</dbReference>
<evidence type="ECO:0000256" key="5">
    <source>
        <dbReference type="ARBA" id="ARBA00022617"/>
    </source>
</evidence>
<dbReference type="VEuPathDB" id="VectorBase:AQUA015931"/>
<reference evidence="15" key="1">
    <citation type="submission" date="2020-05" db="UniProtKB">
        <authorList>
            <consortium name="EnsemblMetazoa"/>
        </authorList>
    </citation>
    <scope>IDENTIFICATION</scope>
    <source>
        <strain evidence="15">SANGQUA</strain>
    </source>
</reference>
<comment type="subcellular location">
    <subcellularLocation>
        <location evidence="3">Endoplasmic reticulum membrane</location>
        <topology evidence="3">Peripheral membrane protein</topology>
    </subcellularLocation>
    <subcellularLocation>
        <location evidence="2">Microsome membrane</location>
        <topology evidence="2">Peripheral membrane protein</topology>
    </subcellularLocation>
</comment>
<evidence type="ECO:0000256" key="1">
    <source>
        <dbReference type="ARBA" id="ARBA00001971"/>
    </source>
</evidence>
<feature type="transmembrane region" description="Helical" evidence="14">
    <location>
        <begin position="12"/>
        <end position="38"/>
    </location>
</feature>
<evidence type="ECO:0000256" key="14">
    <source>
        <dbReference type="SAM" id="Phobius"/>
    </source>
</evidence>
<dbReference type="InterPro" id="IPR050196">
    <property type="entry name" value="Cytochrome_P450_Monoox"/>
</dbReference>
<comment type="cofactor">
    <cofactor evidence="1 12">
        <name>heme</name>
        <dbReference type="ChEBI" id="CHEBI:30413"/>
    </cofactor>
</comment>
<dbReference type="GO" id="GO:0005506">
    <property type="term" value="F:iron ion binding"/>
    <property type="evidence" value="ECO:0007669"/>
    <property type="project" value="InterPro"/>
</dbReference>
<dbReference type="EnsemblMetazoa" id="AQUA015931-RA">
    <property type="protein sequence ID" value="AQUA015931-PA"/>
    <property type="gene ID" value="AQUA015931"/>
</dbReference>
<dbReference type="FunFam" id="1.10.630.10:FF:000182">
    <property type="entry name" value="Cytochrome P450 3A4"/>
    <property type="match status" value="1"/>
</dbReference>